<proteinExistence type="predicted"/>
<dbReference type="Proteomes" id="UP000051373">
    <property type="component" value="Unassembled WGS sequence"/>
</dbReference>
<protein>
    <submittedName>
        <fullName evidence="1">Uncharacterized protein</fullName>
    </submittedName>
</protein>
<evidence type="ECO:0000313" key="2">
    <source>
        <dbReference type="Proteomes" id="UP000051373"/>
    </source>
</evidence>
<sequence>MIFLLIIAVWDYSYDVGVAAKYDNNVYAYSDEYIDDFINQVNAHRFPFETYDDLITSAALNFLLRNRFFGKRTTTFSLDVAANHYLQNRDKGFAGYRLGIRQSLGKYALKLSYRIIPGYLIRYYQNPQTPTTDYIGCRATYRTVSAKLSVMKIRTVNFDVYYSRRWDDYIEEFNRYDADGHILGGAIQKALDKYLDVSISYNYRLSNADSADVAAPSNEITPDGSYYQHSFGGGLNWQTVFIFPTMFRCLYDYSYRSYTTSLEEDQFHFGRRDHRHRIMFSTQFRVLTGLHLKLSLIRQWRDATSQIYPNIDAVKDYSKYQVGAGLEFYH</sequence>
<reference evidence="1 2" key="1">
    <citation type="journal article" date="2015" name="Microbiome">
        <title>Genomic resolution of linkages in carbon, nitrogen, and sulfur cycling among widespread estuary sediment bacteria.</title>
        <authorList>
            <person name="Baker B.J."/>
            <person name="Lazar C.S."/>
            <person name="Teske A.P."/>
            <person name="Dick G.J."/>
        </authorList>
    </citation>
    <scope>NUCLEOTIDE SEQUENCE [LARGE SCALE GENOMIC DNA]</scope>
    <source>
        <strain evidence="1">SM23_42</strain>
    </source>
</reference>
<dbReference type="EMBL" id="LJUJ01000001">
    <property type="protein sequence ID" value="KPK64768.1"/>
    <property type="molecule type" value="Genomic_DNA"/>
</dbReference>
<name>A0A0S8FVR4_UNCW3</name>
<dbReference type="STRING" id="1703779.AMJ83_00845"/>
<accession>A0A0S8FVR4</accession>
<dbReference type="AlphaFoldDB" id="A0A0S8FVR4"/>
<evidence type="ECO:0000313" key="1">
    <source>
        <dbReference type="EMBL" id="KPK64768.1"/>
    </source>
</evidence>
<gene>
    <name evidence="1" type="ORF">AMJ83_00845</name>
</gene>
<comment type="caution">
    <text evidence="1">The sequence shown here is derived from an EMBL/GenBank/DDBJ whole genome shotgun (WGS) entry which is preliminary data.</text>
</comment>
<organism evidence="1 2">
    <name type="scientific">candidate division WOR_3 bacterium SM23_42</name>
    <dbReference type="NCBI Taxonomy" id="1703779"/>
    <lineage>
        <taxon>Bacteria</taxon>
        <taxon>Bacteria division WOR-3</taxon>
    </lineage>
</organism>